<feature type="transmembrane region" description="Helical" evidence="8">
    <location>
        <begin position="352"/>
        <end position="373"/>
    </location>
</feature>
<evidence type="ECO:0000313" key="9">
    <source>
        <dbReference type="EMBL" id="MCT7397607.1"/>
    </source>
</evidence>
<keyword evidence="4 8" id="KW-0812">Transmembrane</keyword>
<keyword evidence="5 8" id="KW-1133">Transmembrane helix</keyword>
<protein>
    <submittedName>
        <fullName evidence="9">MBOAT family protein</fullName>
    </submittedName>
</protein>
<evidence type="ECO:0000256" key="3">
    <source>
        <dbReference type="ARBA" id="ARBA00022475"/>
    </source>
</evidence>
<keyword evidence="3 7" id="KW-1003">Cell membrane</keyword>
<keyword evidence="6 7" id="KW-0472">Membrane</keyword>
<gene>
    <name evidence="9" type="ORF">N5B56_00730</name>
</gene>
<feature type="transmembrane region" description="Helical" evidence="8">
    <location>
        <begin position="319"/>
        <end position="340"/>
    </location>
</feature>
<comment type="similarity">
    <text evidence="2 7">Belongs to the membrane-bound acyltransferase family.</text>
</comment>
<feature type="transmembrane region" description="Helical" evidence="8">
    <location>
        <begin position="47"/>
        <end position="68"/>
    </location>
</feature>
<feature type="transmembrane region" description="Helical" evidence="8">
    <location>
        <begin position="88"/>
        <end position="107"/>
    </location>
</feature>
<dbReference type="PANTHER" id="PTHR13285:SF18">
    <property type="entry name" value="PROTEIN-CYSTEINE N-PALMITOYLTRANSFERASE RASP"/>
    <property type="match status" value="1"/>
</dbReference>
<feature type="transmembrane region" description="Helical" evidence="8">
    <location>
        <begin position="12"/>
        <end position="41"/>
    </location>
</feature>
<dbReference type="InterPro" id="IPR028362">
    <property type="entry name" value="AlgI"/>
</dbReference>
<accession>A0ABT2LZ38</accession>
<dbReference type="InterPro" id="IPR024194">
    <property type="entry name" value="Ac/AlaTfrase_AlgI/DltB"/>
</dbReference>
<dbReference type="PIRSF" id="PIRSF500217">
    <property type="entry name" value="AlgI"/>
    <property type="match status" value="1"/>
</dbReference>
<proteinExistence type="inferred from homology"/>
<feature type="transmembrane region" description="Helical" evidence="8">
    <location>
        <begin position="119"/>
        <end position="139"/>
    </location>
</feature>
<feature type="transmembrane region" description="Helical" evidence="8">
    <location>
        <begin position="189"/>
        <end position="207"/>
    </location>
</feature>
<dbReference type="PIRSF" id="PIRSF016636">
    <property type="entry name" value="AlgI_DltB"/>
    <property type="match status" value="1"/>
</dbReference>
<dbReference type="PANTHER" id="PTHR13285">
    <property type="entry name" value="ACYLTRANSFERASE"/>
    <property type="match status" value="1"/>
</dbReference>
<evidence type="ECO:0000256" key="5">
    <source>
        <dbReference type="ARBA" id="ARBA00022989"/>
    </source>
</evidence>
<feature type="transmembrane region" description="Helical" evidence="8">
    <location>
        <begin position="437"/>
        <end position="454"/>
    </location>
</feature>
<feature type="transmembrane region" description="Helical" evidence="8">
    <location>
        <begin position="151"/>
        <end position="169"/>
    </location>
</feature>
<evidence type="ECO:0000256" key="8">
    <source>
        <dbReference type="SAM" id="Phobius"/>
    </source>
</evidence>
<evidence type="ECO:0000256" key="6">
    <source>
        <dbReference type="ARBA" id="ARBA00023136"/>
    </source>
</evidence>
<evidence type="ECO:0000256" key="7">
    <source>
        <dbReference type="PIRNR" id="PIRNR016636"/>
    </source>
</evidence>
<keyword evidence="10" id="KW-1185">Reference proteome</keyword>
<keyword evidence="7" id="KW-0012">Acyltransferase</keyword>
<keyword evidence="7" id="KW-0808">Transferase</keyword>
<evidence type="ECO:0000256" key="1">
    <source>
        <dbReference type="ARBA" id="ARBA00004651"/>
    </source>
</evidence>
<dbReference type="RefSeq" id="WP_022089284.1">
    <property type="nucleotide sequence ID" value="NZ_JAODBU010000002.1"/>
</dbReference>
<comment type="subcellular location">
    <subcellularLocation>
        <location evidence="1">Cell membrane</location>
        <topology evidence="1">Multi-pass membrane protein</topology>
    </subcellularLocation>
</comment>
<evidence type="ECO:0000313" key="10">
    <source>
        <dbReference type="Proteomes" id="UP001431199"/>
    </source>
</evidence>
<dbReference type="EMBL" id="JAODBU010000002">
    <property type="protein sequence ID" value="MCT7397607.1"/>
    <property type="molecule type" value="Genomic_DNA"/>
</dbReference>
<evidence type="ECO:0000256" key="2">
    <source>
        <dbReference type="ARBA" id="ARBA00010323"/>
    </source>
</evidence>
<name>A0ABT2LZ38_9FIRM</name>
<feature type="transmembrane region" description="Helical" evidence="8">
    <location>
        <begin position="219"/>
        <end position="240"/>
    </location>
</feature>
<feature type="transmembrane region" description="Helical" evidence="8">
    <location>
        <begin position="407"/>
        <end position="425"/>
    </location>
</feature>
<dbReference type="Pfam" id="PF03062">
    <property type="entry name" value="MBOAT"/>
    <property type="match status" value="1"/>
</dbReference>
<dbReference type="InterPro" id="IPR004299">
    <property type="entry name" value="MBOAT_fam"/>
</dbReference>
<organism evidence="9 10">
    <name type="scientific">Eubacterium album</name>
    <dbReference type="NCBI Taxonomy" id="2978477"/>
    <lineage>
        <taxon>Bacteria</taxon>
        <taxon>Bacillati</taxon>
        <taxon>Bacillota</taxon>
        <taxon>Clostridia</taxon>
        <taxon>Eubacteriales</taxon>
        <taxon>Eubacteriaceae</taxon>
        <taxon>Eubacterium</taxon>
    </lineage>
</organism>
<sequence>MLFCSNQFIFYFLPIVILIYFLVPMKFKNICLFIASLIFYAVGEMKYVPLILLSLTVNYFAAIFIRKFQYDNQILEHNGEEKNNYDKITLIVALVYNFLFLFVFKYFTFFTGIETSLTLPLGISFYTFQIASYVIDVYTKKTKAEKNYINLGVYLCMFPQLIAGPIVVYKDIAKQIRKRKVSLLLLQDGIRIFIMGLASKMLLANIMGMCWESIKTYGIASISTPMAWIAMFAYTFQIYFDFYGYSLMAIGLGKMLGFKIPRNFNNPYISTSVTEFWRRWHITLGSWFRDYVYIPLGGNRKGFARTIFNMFVVWGLTGLWHGASWNFVCWGLLFFVLLTIEKLGLKNILDKYPALGHLYIIFIIPMSWMIFALDKMGDIKLYFAKLFPMISHVSTEFVNKLDYVDAIKHYGIFFVFAVIFSLSIPMKIFEKYRRTKVASVILIIIFWVCVYRMSTAASNPFLYFRF</sequence>
<dbReference type="InterPro" id="IPR051085">
    <property type="entry name" value="MB_O-acyltransferase"/>
</dbReference>
<evidence type="ECO:0000256" key="4">
    <source>
        <dbReference type="ARBA" id="ARBA00022692"/>
    </source>
</evidence>
<reference evidence="9" key="1">
    <citation type="submission" date="2022-09" db="EMBL/GenBank/DDBJ databases">
        <title>Eubacterium sp. LFL-14 isolated from human feces.</title>
        <authorList>
            <person name="Liu F."/>
        </authorList>
    </citation>
    <scope>NUCLEOTIDE SEQUENCE</scope>
    <source>
        <strain evidence="9">LFL-14</strain>
    </source>
</reference>
<comment type="caution">
    <text evidence="9">The sequence shown here is derived from an EMBL/GenBank/DDBJ whole genome shotgun (WGS) entry which is preliminary data.</text>
</comment>
<dbReference type="Proteomes" id="UP001431199">
    <property type="component" value="Unassembled WGS sequence"/>
</dbReference>